<keyword evidence="1" id="KW-0547">Nucleotide-binding</keyword>
<dbReference type="Proteomes" id="UP001162891">
    <property type="component" value="Chromosome"/>
</dbReference>
<evidence type="ECO:0000256" key="2">
    <source>
        <dbReference type="ARBA" id="ARBA00022840"/>
    </source>
</evidence>
<dbReference type="PANTHER" id="PTHR11933">
    <property type="entry name" value="TRNA 5-METHYLAMINOMETHYL-2-THIOURIDYLATE -METHYLTRANSFERASE"/>
    <property type="match status" value="1"/>
</dbReference>
<keyword evidence="2" id="KW-0067">ATP-binding</keyword>
<keyword evidence="6" id="KW-1185">Reference proteome</keyword>
<feature type="domain" description="NFACT protein RNA binding" evidence="4">
    <location>
        <begin position="249"/>
        <end position="343"/>
    </location>
</feature>
<organism evidence="5 6">
    <name type="scientific">Anaeromyxobacter oryzae</name>
    <dbReference type="NCBI Taxonomy" id="2918170"/>
    <lineage>
        <taxon>Bacteria</taxon>
        <taxon>Pseudomonadati</taxon>
        <taxon>Myxococcota</taxon>
        <taxon>Myxococcia</taxon>
        <taxon>Myxococcales</taxon>
        <taxon>Cystobacterineae</taxon>
        <taxon>Anaeromyxobacteraceae</taxon>
        <taxon>Anaeromyxobacter</taxon>
    </lineage>
</organism>
<evidence type="ECO:0008006" key="7">
    <source>
        <dbReference type="Google" id="ProtNLM"/>
    </source>
</evidence>
<name>A0ABN6MVV8_9BACT</name>
<evidence type="ECO:0000313" key="6">
    <source>
        <dbReference type="Proteomes" id="UP001162891"/>
    </source>
</evidence>
<evidence type="ECO:0000313" key="5">
    <source>
        <dbReference type="EMBL" id="BDG03967.1"/>
    </source>
</evidence>
<evidence type="ECO:0000259" key="4">
    <source>
        <dbReference type="Pfam" id="PF18297"/>
    </source>
</evidence>
<sequence>MKRQAKAIAMISGGLDSTLALALVRRQGVEVKAINFYTGFCITETQRRKGGRPDGTVPQNEALRAAADLEVDIEYVDISGRGYFDMLVNPRWGYGANANPCVDCRVFMMRKAKEIMEAEGADFVFTGEVLGQRPKSQRRDTLRIIERESGLDGRLLRPLSAKLLPPTIPENEGLVDRALLEDISGRSRHRQMKLAEQLGIAEYPQPAGGCCYLTDEAFARKFFDVLDAREARGEERRIDREDVLLLSTGRHFRLSPKAKLIVGRTEVENALLEHHVEGRARVEARDVLGPLALVEGQPTWEERVLAAAIVARYGKAKDAPKVQVEWREGDLVEVYEVEPERDEAKIEALRV</sequence>
<feature type="domain" description="Thil AANH" evidence="3">
    <location>
        <begin position="4"/>
        <end position="159"/>
    </location>
</feature>
<dbReference type="RefSeq" id="WP_248352342.1">
    <property type="nucleotide sequence ID" value="NZ_AP025591.1"/>
</dbReference>
<dbReference type="Pfam" id="PF02568">
    <property type="entry name" value="ThiI"/>
    <property type="match status" value="1"/>
</dbReference>
<dbReference type="InterPro" id="IPR020536">
    <property type="entry name" value="ThiI_AANH"/>
</dbReference>
<dbReference type="SUPFAM" id="SSF52402">
    <property type="entry name" value="Adenine nucleotide alpha hydrolases-like"/>
    <property type="match status" value="1"/>
</dbReference>
<evidence type="ECO:0000256" key="1">
    <source>
        <dbReference type="ARBA" id="ARBA00022741"/>
    </source>
</evidence>
<dbReference type="Gene3D" id="3.40.50.620">
    <property type="entry name" value="HUPs"/>
    <property type="match status" value="1"/>
</dbReference>
<dbReference type="EMBL" id="AP025591">
    <property type="protein sequence ID" value="BDG03967.1"/>
    <property type="molecule type" value="Genomic_DNA"/>
</dbReference>
<proteinExistence type="predicted"/>
<accession>A0ABN6MVV8</accession>
<protein>
    <recommendedName>
        <fullName evidence="7">Thiamine biosynthesis protein</fullName>
    </recommendedName>
</protein>
<gene>
    <name evidence="5" type="ORF">AMOR_29630</name>
</gene>
<dbReference type="Pfam" id="PF18297">
    <property type="entry name" value="NFACT-R_2"/>
    <property type="match status" value="1"/>
</dbReference>
<dbReference type="PANTHER" id="PTHR11933:SF6">
    <property type="entry name" value="THIL AANH DOMAIN-CONTAINING PROTEIN"/>
    <property type="match status" value="1"/>
</dbReference>
<dbReference type="InterPro" id="IPR014729">
    <property type="entry name" value="Rossmann-like_a/b/a_fold"/>
</dbReference>
<evidence type="ECO:0000259" key="3">
    <source>
        <dbReference type="Pfam" id="PF02568"/>
    </source>
</evidence>
<dbReference type="InterPro" id="IPR059101">
    <property type="entry name" value="NFACT-R_2"/>
</dbReference>
<reference evidence="6" key="1">
    <citation type="journal article" date="2022" name="Int. J. Syst. Evol. Microbiol.">
        <title>Anaeromyxobacter oryzae sp. nov., Anaeromyxobacter diazotrophicus sp. nov. and Anaeromyxobacter paludicola sp. nov., isolated from paddy soils.</title>
        <authorList>
            <person name="Itoh H."/>
            <person name="Xu Z."/>
            <person name="Mise K."/>
            <person name="Masuda Y."/>
            <person name="Ushijima N."/>
            <person name="Hayakawa C."/>
            <person name="Shiratori Y."/>
            <person name="Senoo K."/>
        </authorList>
    </citation>
    <scope>NUCLEOTIDE SEQUENCE [LARGE SCALE GENOMIC DNA]</scope>
    <source>
        <strain evidence="6">Red232</strain>
    </source>
</reference>